<dbReference type="RefSeq" id="XP_018192366.1">
    <property type="nucleotide sequence ID" value="XM_018335745.1"/>
</dbReference>
<dbReference type="InParanoid" id="A0A165JZ36"/>
<evidence type="ECO:0000256" key="1">
    <source>
        <dbReference type="SAM" id="MobiDB-lite"/>
    </source>
</evidence>
<evidence type="ECO:0000259" key="2">
    <source>
        <dbReference type="Pfam" id="PF10407"/>
    </source>
</evidence>
<accession>A0A165JZ36</accession>
<feature type="compositionally biased region" description="Low complexity" evidence="1">
    <location>
        <begin position="546"/>
        <end position="565"/>
    </location>
</feature>
<feature type="compositionally biased region" description="Low complexity" evidence="1">
    <location>
        <begin position="330"/>
        <end position="341"/>
    </location>
</feature>
<dbReference type="EMBL" id="KV407454">
    <property type="protein sequence ID" value="KZF26811.1"/>
    <property type="molecule type" value="Genomic_DNA"/>
</dbReference>
<feature type="compositionally biased region" description="Basic and acidic residues" evidence="1">
    <location>
        <begin position="761"/>
        <end position="773"/>
    </location>
</feature>
<feature type="compositionally biased region" description="Basic and acidic residues" evidence="1">
    <location>
        <begin position="825"/>
        <end position="839"/>
    </location>
</feature>
<feature type="compositionally biased region" description="Basic and acidic residues" evidence="1">
    <location>
        <begin position="583"/>
        <end position="596"/>
    </location>
</feature>
<evidence type="ECO:0000313" key="3">
    <source>
        <dbReference type="EMBL" id="KZF26811.1"/>
    </source>
</evidence>
<feature type="domain" description="Nucleolar protein Dnt1-like N-terminal" evidence="2">
    <location>
        <begin position="39"/>
        <end position="93"/>
    </location>
</feature>
<proteinExistence type="predicted"/>
<dbReference type="OMA" id="PNEANGH"/>
<feature type="compositionally biased region" description="Low complexity" evidence="1">
    <location>
        <begin position="427"/>
        <end position="450"/>
    </location>
</feature>
<keyword evidence="4" id="KW-1185">Reference proteome</keyword>
<reference evidence="3 4" key="1">
    <citation type="journal article" date="2016" name="Fungal Biol.">
        <title>The genome of Xylona heveae provides a window into fungal endophytism.</title>
        <authorList>
            <person name="Gazis R."/>
            <person name="Kuo A."/>
            <person name="Riley R."/>
            <person name="LaButti K."/>
            <person name="Lipzen A."/>
            <person name="Lin J."/>
            <person name="Amirebrahimi M."/>
            <person name="Hesse C.N."/>
            <person name="Spatafora J.W."/>
            <person name="Henrissat B."/>
            <person name="Hainaut M."/>
            <person name="Grigoriev I.V."/>
            <person name="Hibbett D.S."/>
        </authorList>
    </citation>
    <scope>NUCLEOTIDE SEQUENCE [LARGE SCALE GENOMIC DNA]</scope>
    <source>
        <strain evidence="3 4">TC161</strain>
    </source>
</reference>
<dbReference type="Proteomes" id="UP000076632">
    <property type="component" value="Unassembled WGS sequence"/>
</dbReference>
<sequence length="851" mass="93170">MRDLRLSIHILPEQSERRVGNTDGVIKFLEPRCPAELPLEDLWKRICDRHDRLYSARPPLNIKKLQDSHENDLEVKTLTVGDVFDDRDIVRVVQGPSRGSVAPESGLRPRFLARPIAGVKRAHQEYLSRPQSSLRQVEVIDEDERESPPHQLSKRQRLGPRQSDNVSEEIEREIHPDTPVRSREEDSEIGLAATNWQEQDAHSPMHIIEDSQRPRLNGYGTKSESPDDRSLLHSVPPSVPNSVRGTPVARGAYDDAKNKALQDALRARERLAAKSGQYSSPVSAQLIENRRRSSNAGSGTPFARSLRSGANRAEPVATPSANQSHQPRKSSSNAVATTTARRASRNTESPALMRGQRAFSRRDSTAVSPRLSISNGRKGSLRPNFEPVEDLAISSEEDSSDEESAPRSRMPTPSTNKASQPQRSPTAENAASARKASAPIASSVAASPSPQAINLVSRRSLSNGNHGHSLTSVRNSASPSPSARLAEPESRRSPSNEDRSRSESSAENPPANRSPSLGRVNAEPVHVQSYENDEGGQSPMSIRETSPSTRDAARSSRSPARFVSRTPSTDSEMDEVTPPRYLSETRPRNPQFHRESSQASPSPRQRNASPSSEESSEDEIPWKRPSPSSSPSVEPQPQPQPRQESSPTPPRATKTSFQGQGQGQSQSQAHSQPSQSRPPSPSKVRPELPKYPSLSALKLHKPRYEPKDVAMGLWPSSQPQPVSSRFAGSQTSLPRSQSESRLQISGARSAGKPGINGVIGAKDKHHVDNRRNGNADQDDDDEDDDDDDESSNSSSSDDDSEESDSSNDDDQPGQNGSQKLAGRQAGDEDAKKNKARSRYSELMKFKALRGA</sequence>
<feature type="compositionally biased region" description="Polar residues" evidence="1">
    <location>
        <begin position="505"/>
        <end position="515"/>
    </location>
</feature>
<feature type="compositionally biased region" description="Polar residues" evidence="1">
    <location>
        <begin position="451"/>
        <end position="481"/>
    </location>
</feature>
<feature type="compositionally biased region" description="Acidic residues" evidence="1">
    <location>
        <begin position="776"/>
        <end position="811"/>
    </location>
</feature>
<feature type="compositionally biased region" description="Polar residues" evidence="1">
    <location>
        <begin position="597"/>
        <end position="608"/>
    </location>
</feature>
<feature type="region of interest" description="Disordered" evidence="1">
    <location>
        <begin position="123"/>
        <end position="253"/>
    </location>
</feature>
<protein>
    <recommendedName>
        <fullName evidence="2">Nucleolar protein Dnt1-like N-terminal domain-containing protein</fullName>
    </recommendedName>
</protein>
<feature type="compositionally biased region" description="Basic and acidic residues" evidence="1">
    <location>
        <begin position="486"/>
        <end position="504"/>
    </location>
</feature>
<feature type="region of interest" description="Disordered" evidence="1">
    <location>
        <begin position="271"/>
        <end position="839"/>
    </location>
</feature>
<dbReference type="GeneID" id="28900882"/>
<feature type="compositionally biased region" description="Polar residues" evidence="1">
    <location>
        <begin position="715"/>
        <end position="743"/>
    </location>
</feature>
<organism evidence="3 4">
    <name type="scientific">Xylona heveae (strain CBS 132557 / TC161)</name>
    <dbReference type="NCBI Taxonomy" id="1328760"/>
    <lineage>
        <taxon>Eukaryota</taxon>
        <taxon>Fungi</taxon>
        <taxon>Dikarya</taxon>
        <taxon>Ascomycota</taxon>
        <taxon>Pezizomycotina</taxon>
        <taxon>Xylonomycetes</taxon>
        <taxon>Xylonales</taxon>
        <taxon>Xylonaceae</taxon>
        <taxon>Xylona</taxon>
    </lineage>
</organism>
<dbReference type="InterPro" id="IPR018844">
    <property type="entry name" value="Dnt1-like_N"/>
</dbReference>
<dbReference type="OrthoDB" id="6365676at2759"/>
<feature type="compositionally biased region" description="Polar residues" evidence="1">
    <location>
        <begin position="365"/>
        <end position="377"/>
    </location>
</feature>
<dbReference type="AlphaFoldDB" id="A0A165JZ36"/>
<gene>
    <name evidence="3" type="ORF">L228DRAFT_279964</name>
</gene>
<feature type="compositionally biased region" description="Low complexity" evidence="1">
    <location>
        <begin position="656"/>
        <end position="675"/>
    </location>
</feature>
<feature type="compositionally biased region" description="Basic and acidic residues" evidence="1">
    <location>
        <begin position="199"/>
        <end position="213"/>
    </location>
</feature>
<dbReference type="Pfam" id="PF10407">
    <property type="entry name" value="Cytokin_check_N"/>
    <property type="match status" value="1"/>
</dbReference>
<dbReference type="STRING" id="1328760.A0A165JZ36"/>
<feature type="compositionally biased region" description="Polar residues" evidence="1">
    <location>
        <begin position="411"/>
        <end position="426"/>
    </location>
</feature>
<feature type="compositionally biased region" description="Basic and acidic residues" evidence="1">
    <location>
        <begin position="172"/>
        <end position="184"/>
    </location>
</feature>
<evidence type="ECO:0000313" key="4">
    <source>
        <dbReference type="Proteomes" id="UP000076632"/>
    </source>
</evidence>
<name>A0A165JZ36_XYLHT</name>